<organism evidence="1 2">
    <name type="scientific">Wuchereria bancrofti</name>
    <dbReference type="NCBI Taxonomy" id="6293"/>
    <lineage>
        <taxon>Eukaryota</taxon>
        <taxon>Metazoa</taxon>
        <taxon>Ecdysozoa</taxon>
        <taxon>Nematoda</taxon>
        <taxon>Chromadorea</taxon>
        <taxon>Rhabditida</taxon>
        <taxon>Spirurina</taxon>
        <taxon>Spiruromorpha</taxon>
        <taxon>Filarioidea</taxon>
        <taxon>Onchocercidae</taxon>
        <taxon>Wuchereria</taxon>
    </lineage>
</organism>
<name>J9EQ57_WUCBA</name>
<gene>
    <name evidence="1" type="ORF">WUBG_09910</name>
</gene>
<evidence type="ECO:0000313" key="1">
    <source>
        <dbReference type="EMBL" id="EJW79182.1"/>
    </source>
</evidence>
<evidence type="ECO:0000313" key="2">
    <source>
        <dbReference type="Proteomes" id="UP000004810"/>
    </source>
</evidence>
<comment type="caution">
    <text evidence="1">The sequence shown here is derived from an EMBL/GenBank/DDBJ whole genome shotgun (WGS) entry which is preliminary data.</text>
</comment>
<sequence length="130" mass="14969">MWLNSLQLFRLQCTGSYGIQPILPIMCKKFRGNLRPTLPIQRAAVSLYERPKDLDFNERQEPDVAELILLFVSHYTNNEYEQHQVSIFDPYASTTICRVKGGADLLTYAFQTTKKAMLAGHCLNWPISMK</sequence>
<dbReference type="AlphaFoldDB" id="J9EQ57"/>
<accession>J9EQ57</accession>
<protein>
    <submittedName>
        <fullName evidence="1">Uncharacterized protein</fullName>
    </submittedName>
</protein>
<dbReference type="EMBL" id="ADBV01005757">
    <property type="protein sequence ID" value="EJW79182.1"/>
    <property type="molecule type" value="Genomic_DNA"/>
</dbReference>
<reference evidence="2" key="1">
    <citation type="submission" date="2012-08" db="EMBL/GenBank/DDBJ databases">
        <title>The Genome Sequence of Wuchereria bancrofti.</title>
        <authorList>
            <person name="Nutman T.B."/>
            <person name="Fink D.L."/>
            <person name="Russ C."/>
            <person name="Young S."/>
            <person name="Zeng Q."/>
            <person name="Koehrsen M."/>
            <person name="Alvarado L."/>
            <person name="Berlin A."/>
            <person name="Chapman S.B."/>
            <person name="Chen Z."/>
            <person name="Freedman E."/>
            <person name="Gellesch M."/>
            <person name="Goldberg J."/>
            <person name="Griggs A."/>
            <person name="Gujja S."/>
            <person name="Heilman E.R."/>
            <person name="Heiman D."/>
            <person name="Hepburn T."/>
            <person name="Howarth C."/>
            <person name="Jen D."/>
            <person name="Larson L."/>
            <person name="Lewis B."/>
            <person name="Mehta T."/>
            <person name="Park D."/>
            <person name="Pearson M."/>
            <person name="Roberts A."/>
            <person name="Saif S."/>
            <person name="Shea T."/>
            <person name="Shenoy N."/>
            <person name="Sisk P."/>
            <person name="Stolte C."/>
            <person name="Sykes S."/>
            <person name="Walk T."/>
            <person name="White J."/>
            <person name="Yandava C."/>
            <person name="Haas B."/>
            <person name="Henn M.R."/>
            <person name="Nusbaum C."/>
            <person name="Birren B."/>
        </authorList>
    </citation>
    <scope>NUCLEOTIDE SEQUENCE [LARGE SCALE GENOMIC DNA]</scope>
    <source>
        <strain evidence="2">NA</strain>
    </source>
</reference>
<dbReference type="Proteomes" id="UP000004810">
    <property type="component" value="Unassembled WGS sequence"/>
</dbReference>
<proteinExistence type="predicted"/>